<sequence length="240" mass="28497">MVRLNNFLILIIKIIIASDYINTNYDIMNSEVDQSRYTMFEETNTKLELQKVNPDIKNDSISNSYNFLIDYLENESIKFVNYKECNSIEHTNKSFEINNAFKVKINKRKIVDDEQLDLNTKYRCLEKEQNISSTITSYLHHKDKILDNSISNFESDIKKLVCLKSFKNLYEIIENDFINILKIAKIFSIFKKEYISSIISKLEDMLLNEQKIFYFINIANEILNKEISCINYNEKIHIFI</sequence>
<evidence type="ECO:0000313" key="2">
    <source>
        <dbReference type="EMBL" id="EQB62414.1"/>
    </source>
</evidence>
<dbReference type="VEuPathDB" id="MicrosporidiaDB:NAPIS_ORF00007"/>
<feature type="chain" id="PRO_5004579963" description="Secreted ookinete protein" evidence="1">
    <location>
        <begin position="18"/>
        <end position="240"/>
    </location>
</feature>
<reference evidence="2 3" key="1">
    <citation type="journal article" date="2013" name="BMC Genomics">
        <title>Genome sequencing and comparative genomics of honey bee microsporidia, Nosema apis reveal novel insights into host-parasite interactions.</title>
        <authorList>
            <person name="Chen Yp."/>
            <person name="Pettis J.S."/>
            <person name="Zhao Y."/>
            <person name="Liu X."/>
            <person name="Tallon L.J."/>
            <person name="Sadzewicz L.D."/>
            <person name="Li R."/>
            <person name="Zheng H."/>
            <person name="Huang S."/>
            <person name="Zhang X."/>
            <person name="Hamilton M.C."/>
            <person name="Pernal S.F."/>
            <person name="Melathopoulos A.P."/>
            <person name="Yan X."/>
            <person name="Evans J.D."/>
        </authorList>
    </citation>
    <scope>NUCLEOTIDE SEQUENCE [LARGE SCALE GENOMIC DNA]</scope>
    <source>
        <strain evidence="2 3">BRL 01</strain>
    </source>
</reference>
<evidence type="ECO:0000256" key="1">
    <source>
        <dbReference type="SAM" id="SignalP"/>
    </source>
</evidence>
<accession>T0LDP9</accession>
<feature type="signal peptide" evidence="1">
    <location>
        <begin position="1"/>
        <end position="17"/>
    </location>
</feature>
<dbReference type="EMBL" id="KE646836">
    <property type="protein sequence ID" value="EQB62414.1"/>
    <property type="molecule type" value="Genomic_DNA"/>
</dbReference>
<keyword evidence="1" id="KW-0732">Signal</keyword>
<dbReference type="AlphaFoldDB" id="T0LDP9"/>
<name>T0LDP9_9MICR</name>
<evidence type="ECO:0000313" key="3">
    <source>
        <dbReference type="Proteomes" id="UP000053780"/>
    </source>
</evidence>
<organism evidence="2 3">
    <name type="scientific">Vairimorpha apis BRL 01</name>
    <dbReference type="NCBI Taxonomy" id="1037528"/>
    <lineage>
        <taxon>Eukaryota</taxon>
        <taxon>Fungi</taxon>
        <taxon>Fungi incertae sedis</taxon>
        <taxon>Microsporidia</taxon>
        <taxon>Nosematidae</taxon>
        <taxon>Vairimorpha</taxon>
    </lineage>
</organism>
<protein>
    <recommendedName>
        <fullName evidence="4">Secreted ookinete protein</fullName>
    </recommendedName>
</protein>
<keyword evidence="3" id="KW-1185">Reference proteome</keyword>
<dbReference type="HOGENOM" id="CLU_090727_0_0_1"/>
<dbReference type="Proteomes" id="UP000053780">
    <property type="component" value="Unassembled WGS sequence"/>
</dbReference>
<proteinExistence type="predicted"/>
<gene>
    <name evidence="2" type="ORF">NAPIS_ORF00007</name>
</gene>
<evidence type="ECO:0008006" key="4">
    <source>
        <dbReference type="Google" id="ProtNLM"/>
    </source>
</evidence>